<protein>
    <submittedName>
        <fullName evidence="1">Uncharacterized protein</fullName>
    </submittedName>
</protein>
<evidence type="ECO:0000313" key="1">
    <source>
        <dbReference type="EMBL" id="ELW71397.1"/>
    </source>
</evidence>
<proteinExistence type="predicted"/>
<dbReference type="AlphaFoldDB" id="L9LCC6"/>
<evidence type="ECO:0000313" key="2">
    <source>
        <dbReference type="Proteomes" id="UP000011518"/>
    </source>
</evidence>
<dbReference type="Proteomes" id="UP000011518">
    <property type="component" value="Unassembled WGS sequence"/>
</dbReference>
<accession>L9LCC6</accession>
<reference evidence="2" key="1">
    <citation type="submission" date="2012-07" db="EMBL/GenBank/DDBJ databases">
        <title>Genome of the Chinese tree shrew, a rising model animal genetically related to primates.</title>
        <authorList>
            <person name="Zhang G."/>
            <person name="Fan Y."/>
            <person name="Yao Y."/>
            <person name="Huang Z."/>
        </authorList>
    </citation>
    <scope>NUCLEOTIDE SEQUENCE [LARGE SCALE GENOMIC DNA]</scope>
</reference>
<gene>
    <name evidence="1" type="ORF">TREES_T100019188</name>
</gene>
<organism evidence="1 2">
    <name type="scientific">Tupaia chinensis</name>
    <name type="common">Chinese tree shrew</name>
    <name type="synonym">Tupaia belangeri chinensis</name>
    <dbReference type="NCBI Taxonomy" id="246437"/>
    <lineage>
        <taxon>Eukaryota</taxon>
        <taxon>Metazoa</taxon>
        <taxon>Chordata</taxon>
        <taxon>Craniata</taxon>
        <taxon>Vertebrata</taxon>
        <taxon>Euteleostomi</taxon>
        <taxon>Mammalia</taxon>
        <taxon>Eutheria</taxon>
        <taxon>Euarchontoglires</taxon>
        <taxon>Scandentia</taxon>
        <taxon>Tupaiidae</taxon>
        <taxon>Tupaia</taxon>
    </lineage>
</organism>
<sequence>MGCGGRERLQLHIASMARAPVVSHSFWVSGKMASGKVVPEQWVRVYVMNRCCERGHIKTTLLVLNLNTEEQKSVPQGKQSVNLQSIRNYLPSIFVLGTGGRPLCHVLTPIHVSTRKEKATLAKEPPRIFNDLYKAPRGSGGISAYVSHNREYCPFAMLRVGPLSPRHTPVLCTLEAKLVMIYPQLIVI</sequence>
<keyword evidence="2" id="KW-1185">Reference proteome</keyword>
<dbReference type="EMBL" id="KB320466">
    <property type="protein sequence ID" value="ELW71397.1"/>
    <property type="molecule type" value="Genomic_DNA"/>
</dbReference>
<reference evidence="2" key="2">
    <citation type="journal article" date="2013" name="Nat. Commun.">
        <title>Genome of the Chinese tree shrew.</title>
        <authorList>
            <person name="Fan Y."/>
            <person name="Huang Z.Y."/>
            <person name="Cao C.C."/>
            <person name="Chen C.S."/>
            <person name="Chen Y.X."/>
            <person name="Fan D.D."/>
            <person name="He J."/>
            <person name="Hou H.L."/>
            <person name="Hu L."/>
            <person name="Hu X.T."/>
            <person name="Jiang X.T."/>
            <person name="Lai R."/>
            <person name="Lang Y.S."/>
            <person name="Liang B."/>
            <person name="Liao S.G."/>
            <person name="Mu D."/>
            <person name="Ma Y.Y."/>
            <person name="Niu Y.Y."/>
            <person name="Sun X.Q."/>
            <person name="Xia J.Q."/>
            <person name="Xiao J."/>
            <person name="Xiong Z.Q."/>
            <person name="Xu L."/>
            <person name="Yang L."/>
            <person name="Zhang Y."/>
            <person name="Zhao W."/>
            <person name="Zhao X.D."/>
            <person name="Zheng Y.T."/>
            <person name="Zhou J.M."/>
            <person name="Zhu Y.B."/>
            <person name="Zhang G.J."/>
            <person name="Wang J."/>
            <person name="Yao Y.G."/>
        </authorList>
    </citation>
    <scope>NUCLEOTIDE SEQUENCE [LARGE SCALE GENOMIC DNA]</scope>
</reference>
<name>L9LCC6_TUPCH</name>
<dbReference type="InParanoid" id="L9LCC6"/>